<dbReference type="PANTHER" id="PTHR33885">
    <property type="entry name" value="PHAGE SHOCK PROTEIN C"/>
    <property type="match status" value="1"/>
</dbReference>
<dbReference type="Pfam" id="PF04024">
    <property type="entry name" value="PspC"/>
    <property type="match status" value="1"/>
</dbReference>
<dbReference type="InterPro" id="IPR052027">
    <property type="entry name" value="PspC"/>
</dbReference>
<feature type="transmembrane region" description="Helical" evidence="7">
    <location>
        <begin position="140"/>
        <end position="164"/>
    </location>
</feature>
<dbReference type="GO" id="GO:0005886">
    <property type="term" value="C:plasma membrane"/>
    <property type="evidence" value="ECO:0007669"/>
    <property type="project" value="UniProtKB-SubCell"/>
</dbReference>
<evidence type="ECO:0000313" key="11">
    <source>
        <dbReference type="EMBL" id="MUH36087.1"/>
    </source>
</evidence>
<evidence type="ECO:0000256" key="7">
    <source>
        <dbReference type="SAM" id="Phobius"/>
    </source>
</evidence>
<dbReference type="Proteomes" id="UP000540519">
    <property type="component" value="Unassembled WGS sequence"/>
</dbReference>
<evidence type="ECO:0000256" key="1">
    <source>
        <dbReference type="ARBA" id="ARBA00004162"/>
    </source>
</evidence>
<keyword evidence="12" id="KW-1185">Reference proteome</keyword>
<evidence type="ECO:0000256" key="6">
    <source>
        <dbReference type="SAM" id="MobiDB-lite"/>
    </source>
</evidence>
<proteinExistence type="predicted"/>
<evidence type="ECO:0000256" key="3">
    <source>
        <dbReference type="ARBA" id="ARBA00022692"/>
    </source>
</evidence>
<keyword evidence="3 7" id="KW-0812">Transmembrane</keyword>
<feature type="compositionally biased region" description="Basic and acidic residues" evidence="6">
    <location>
        <begin position="590"/>
        <end position="613"/>
    </location>
</feature>
<comment type="subcellular location">
    <subcellularLocation>
        <location evidence="1">Cell membrane</location>
        <topology evidence="1">Single-pass membrane protein</topology>
    </subcellularLocation>
</comment>
<dbReference type="AlphaFoldDB" id="A0A7X2ZTF8"/>
<dbReference type="RefSeq" id="WP_155599732.1">
    <property type="nucleotide sequence ID" value="NZ_RCNR01000014.1"/>
</dbReference>
<feature type="transmembrane region" description="Helical" evidence="7">
    <location>
        <begin position="283"/>
        <end position="308"/>
    </location>
</feature>
<accession>A0A7X2ZTF8</accession>
<dbReference type="InterPro" id="IPR054321">
    <property type="entry name" value="PspC-rel_TM"/>
</dbReference>
<reference evidence="11 12" key="1">
    <citation type="journal article" date="2019" name="Mar. Drugs">
        <title>Comparative Genomics and CAZyme Genome Repertoires of Marine Zobellia amurskyensis KMM 3526(T) and Zobellia laminariae KMM 3676(T).</title>
        <authorList>
            <person name="Chernysheva N."/>
            <person name="Bystritskaya E."/>
            <person name="Stenkova A."/>
            <person name="Golovkin I."/>
            <person name="Nedashkovskaya O."/>
            <person name="Isaeva M."/>
        </authorList>
    </citation>
    <scope>NUCLEOTIDE SEQUENCE [LARGE SCALE GENOMIC DNA]</scope>
    <source>
        <strain evidence="11 12">KMM 3526</strain>
    </source>
</reference>
<dbReference type="OrthoDB" id="5772680at2"/>
<feature type="domain" description="Phage shock protein PspC N-terminal" evidence="8">
    <location>
        <begin position="109"/>
        <end position="167"/>
    </location>
</feature>
<organism evidence="11 12">
    <name type="scientific">Zobellia amurskyensis</name>
    <dbReference type="NCBI Taxonomy" id="248905"/>
    <lineage>
        <taxon>Bacteria</taxon>
        <taxon>Pseudomonadati</taxon>
        <taxon>Bacteroidota</taxon>
        <taxon>Flavobacteriia</taxon>
        <taxon>Flavobacteriales</taxon>
        <taxon>Flavobacteriaceae</taxon>
        <taxon>Zobellia</taxon>
    </lineage>
</organism>
<dbReference type="EMBL" id="RCNR01000014">
    <property type="protein sequence ID" value="MUH36087.1"/>
    <property type="molecule type" value="Genomic_DNA"/>
</dbReference>
<dbReference type="Pfam" id="PF22744">
    <property type="entry name" value="Toast-rack_PspC-Cterm"/>
    <property type="match status" value="1"/>
</dbReference>
<keyword evidence="4 7" id="KW-1133">Transmembrane helix</keyword>
<evidence type="ECO:0000313" key="12">
    <source>
        <dbReference type="Proteomes" id="UP000540519"/>
    </source>
</evidence>
<evidence type="ECO:0000256" key="5">
    <source>
        <dbReference type="ARBA" id="ARBA00023136"/>
    </source>
</evidence>
<evidence type="ECO:0000256" key="4">
    <source>
        <dbReference type="ARBA" id="ARBA00022989"/>
    </source>
</evidence>
<dbReference type="Pfam" id="PF22571">
    <property type="entry name" value="LiaI-LiaF-TM_PspC"/>
    <property type="match status" value="1"/>
</dbReference>
<feature type="transmembrane region" description="Helical" evidence="7">
    <location>
        <begin position="320"/>
        <end position="342"/>
    </location>
</feature>
<protein>
    <submittedName>
        <fullName evidence="11">PspC domain-containing protein</fullName>
    </submittedName>
</protein>
<dbReference type="InterPro" id="IPR054319">
    <property type="entry name" value="PspC-rel_ToastRack"/>
</dbReference>
<feature type="region of interest" description="Disordered" evidence="6">
    <location>
        <begin position="575"/>
        <end position="613"/>
    </location>
</feature>
<dbReference type="PANTHER" id="PTHR33885:SF3">
    <property type="entry name" value="PHAGE SHOCK PROTEIN C"/>
    <property type="match status" value="1"/>
</dbReference>
<comment type="caution">
    <text evidence="11">The sequence shown here is derived from an EMBL/GenBank/DDBJ whole genome shotgun (WGS) entry which is preliminary data.</text>
</comment>
<evidence type="ECO:0000259" key="10">
    <source>
        <dbReference type="Pfam" id="PF22744"/>
    </source>
</evidence>
<gene>
    <name evidence="11" type="ORF">D9O36_09560</name>
</gene>
<feature type="domain" description="PspC-related ToastRack" evidence="10">
    <location>
        <begin position="396"/>
        <end position="531"/>
    </location>
</feature>
<feature type="domain" description="PspC-related transmembrane region" evidence="9">
    <location>
        <begin position="206"/>
        <end position="346"/>
    </location>
</feature>
<evidence type="ECO:0000259" key="9">
    <source>
        <dbReference type="Pfam" id="PF22571"/>
    </source>
</evidence>
<keyword evidence="2" id="KW-1003">Cell membrane</keyword>
<name>A0A7X2ZTF8_9FLAO</name>
<sequence>MNKTININLANMLFHMDEDAYNKMQRYLESVKRSFANTPGSDEILADIEARIAELFHEKLDNDRQVITQKQVDEVIAIMGQPEDYMVDEDIFEDEPNTNKNHSEPRKSKKLYRDTEQKYVAGVSSGLAHYFNIDPLWVRLIWVFLTIGSSGGFILIYGLLWLLIPEAVTTSQKLDMRGEDVNISNIERKVKEGFDDVAQKIKSVDYENVGNKVKSGGKSFFDTLGDIIMFFFKVFGKFIGVLLIIIGASTIIGLFIGMITVGISDMVQIPGLNMYNLVDASNMPIWLVSMLGFFAIGIPFFFLLYLGLKILVNNLKSIGSIAKFSLLGLWLISIIMLIVFGIKQAAARAYSDTTEVTEDLYFRDMTDTLEIQVVAYDTRFRNKRRVELDGLTISRNEAGEEVMVLDDVSFYIERSRDSIAKIEIVKESDGSSFEKAEELAEKINYEYKIEGNTLLLEDFLTTARENKIMNQEVRVNLFIPVGTVLKYSKESGFNCWRFHAKNNRDLDGCEIKDEIWKMGSDGELKCQECPEIVDEDDDDNKGRNKIRIDENGIDIDIQDDGESFKMKIGEDGVQIKSNENGADGKNQINIDEKGINIDIDDNRSETEDTNYKT</sequence>
<keyword evidence="5 7" id="KW-0472">Membrane</keyword>
<evidence type="ECO:0000256" key="2">
    <source>
        <dbReference type="ARBA" id="ARBA00022475"/>
    </source>
</evidence>
<dbReference type="InterPro" id="IPR007168">
    <property type="entry name" value="Phageshock_PspC_N"/>
</dbReference>
<evidence type="ECO:0000259" key="8">
    <source>
        <dbReference type="Pfam" id="PF04024"/>
    </source>
</evidence>
<feature type="transmembrane region" description="Helical" evidence="7">
    <location>
        <begin position="238"/>
        <end position="263"/>
    </location>
</feature>